<dbReference type="RefSeq" id="WP_096456856.1">
    <property type="nucleotide sequence ID" value="NZ_AP017369.1"/>
</dbReference>
<dbReference type="InterPro" id="IPR005119">
    <property type="entry name" value="LysR_subst-bd"/>
</dbReference>
<sequence length="293" mass="31608">MRIDLRDIELLIATIDGGSITDGAQAVGLSLSAASSRITALEKRFGVNLLHRTRSGVLPTDTSGAIVAQSRKLLEQADLLTDAFQGHQQMRIKLVTNTSAVDSLTEFLAATLTKYPELNVDLEEKPSSEVARQVREGVADLGVVSVLESHTGLKSHPLWADPLVIVSATAKTLEAALQGPMIGLSAEIPLQSYIDGHLNQRGHTPNYRVRLPTLSAVYAVVSTGAGAAILPHGTARRLGARPKNVHVIEQSWAKRKALLLTKEGRTSTEMEQSFVDALLSFRDESYKGTTHFS</sequence>
<dbReference type="GO" id="GO:0003700">
    <property type="term" value="F:DNA-binding transcription factor activity"/>
    <property type="evidence" value="ECO:0007669"/>
    <property type="project" value="InterPro"/>
</dbReference>
<keyword evidence="2" id="KW-0805">Transcription regulation</keyword>
<dbReference type="InterPro" id="IPR036390">
    <property type="entry name" value="WH_DNA-bd_sf"/>
</dbReference>
<dbReference type="GO" id="GO:0005829">
    <property type="term" value="C:cytosol"/>
    <property type="evidence" value="ECO:0007669"/>
    <property type="project" value="TreeGrafter"/>
</dbReference>
<dbReference type="Gene3D" id="1.10.10.10">
    <property type="entry name" value="Winged helix-like DNA-binding domain superfamily/Winged helix DNA-binding domain"/>
    <property type="match status" value="1"/>
</dbReference>
<dbReference type="PANTHER" id="PTHR30419:SF2">
    <property type="entry name" value="LYSR FAMILY TRANSCRIPTIONAL REGULATOR"/>
    <property type="match status" value="1"/>
</dbReference>
<dbReference type="AlphaFoldDB" id="A0A169S022"/>
<dbReference type="InterPro" id="IPR036388">
    <property type="entry name" value="WH-like_DNA-bd_sf"/>
</dbReference>
<dbReference type="SUPFAM" id="SSF53850">
    <property type="entry name" value="Periplasmic binding protein-like II"/>
    <property type="match status" value="1"/>
</dbReference>
<evidence type="ECO:0000256" key="2">
    <source>
        <dbReference type="ARBA" id="ARBA00023015"/>
    </source>
</evidence>
<comment type="similarity">
    <text evidence="1">Belongs to the LysR transcriptional regulatory family.</text>
</comment>
<evidence type="ECO:0000256" key="3">
    <source>
        <dbReference type="ARBA" id="ARBA00023125"/>
    </source>
</evidence>
<dbReference type="Pfam" id="PF03466">
    <property type="entry name" value="LysR_substrate"/>
    <property type="match status" value="1"/>
</dbReference>
<organism evidence="6 7">
    <name type="scientific">Corynebacterium suranareeae</name>
    <dbReference type="NCBI Taxonomy" id="2506452"/>
    <lineage>
        <taxon>Bacteria</taxon>
        <taxon>Bacillati</taxon>
        <taxon>Actinomycetota</taxon>
        <taxon>Actinomycetes</taxon>
        <taxon>Mycobacteriales</taxon>
        <taxon>Corynebacteriaceae</taxon>
        <taxon>Corynebacterium</taxon>
    </lineage>
</organism>
<evidence type="ECO:0000256" key="4">
    <source>
        <dbReference type="ARBA" id="ARBA00023163"/>
    </source>
</evidence>
<dbReference type="InterPro" id="IPR050950">
    <property type="entry name" value="HTH-type_LysR_regulators"/>
</dbReference>
<evidence type="ECO:0000313" key="7">
    <source>
        <dbReference type="Proteomes" id="UP000218244"/>
    </source>
</evidence>
<feature type="domain" description="HTH lysR-type" evidence="5">
    <location>
        <begin position="3"/>
        <end position="60"/>
    </location>
</feature>
<evidence type="ECO:0000259" key="5">
    <source>
        <dbReference type="PROSITE" id="PS50931"/>
    </source>
</evidence>
<reference evidence="6 7" key="1">
    <citation type="submission" date="2016-02" db="EMBL/GenBank/DDBJ databases">
        <title>Corynebacterium glutamicum N24 whole genome sequencing project.</title>
        <authorList>
            <person name="Matsutani M."/>
            <person name="Nangtapong N."/>
            <person name="Yakushi T."/>
            <person name="Matsushita K."/>
        </authorList>
    </citation>
    <scope>NUCLEOTIDE SEQUENCE [LARGE SCALE GENOMIC DNA]</scope>
    <source>
        <strain evidence="6 7">N24</strain>
    </source>
</reference>
<name>A0A169S022_9CORY</name>
<dbReference type="KEGG" id="csur:N24_2140"/>
<keyword evidence="4" id="KW-0804">Transcription</keyword>
<evidence type="ECO:0000313" key="6">
    <source>
        <dbReference type="EMBL" id="BAU96402.1"/>
    </source>
</evidence>
<accession>A0A169S022</accession>
<keyword evidence="3" id="KW-0238">DNA-binding</keyword>
<dbReference type="GO" id="GO:0003677">
    <property type="term" value="F:DNA binding"/>
    <property type="evidence" value="ECO:0007669"/>
    <property type="project" value="UniProtKB-KW"/>
</dbReference>
<keyword evidence="7" id="KW-1185">Reference proteome</keyword>
<dbReference type="EMBL" id="AP017369">
    <property type="protein sequence ID" value="BAU96402.1"/>
    <property type="molecule type" value="Genomic_DNA"/>
</dbReference>
<protein>
    <submittedName>
        <fullName evidence="6">Transcriptional regulator</fullName>
    </submittedName>
</protein>
<dbReference type="PROSITE" id="PS50931">
    <property type="entry name" value="HTH_LYSR"/>
    <property type="match status" value="1"/>
</dbReference>
<dbReference type="Gene3D" id="3.40.190.290">
    <property type="match status" value="1"/>
</dbReference>
<evidence type="ECO:0000256" key="1">
    <source>
        <dbReference type="ARBA" id="ARBA00009437"/>
    </source>
</evidence>
<dbReference type="PANTHER" id="PTHR30419">
    <property type="entry name" value="HTH-TYPE TRANSCRIPTIONAL REGULATOR YBHD"/>
    <property type="match status" value="1"/>
</dbReference>
<proteinExistence type="inferred from homology"/>
<dbReference type="Pfam" id="PF00126">
    <property type="entry name" value="HTH_1"/>
    <property type="match status" value="1"/>
</dbReference>
<dbReference type="InterPro" id="IPR000847">
    <property type="entry name" value="LysR_HTH_N"/>
</dbReference>
<dbReference type="Proteomes" id="UP000218244">
    <property type="component" value="Chromosome"/>
</dbReference>
<dbReference type="SUPFAM" id="SSF46785">
    <property type="entry name" value="Winged helix' DNA-binding domain"/>
    <property type="match status" value="1"/>
</dbReference>
<gene>
    <name evidence="6" type="ORF">N24_2140</name>
</gene>